<organism evidence="1 2">
    <name type="scientific">Nephila pilipes</name>
    <name type="common">Giant wood spider</name>
    <name type="synonym">Nephila maculata</name>
    <dbReference type="NCBI Taxonomy" id="299642"/>
    <lineage>
        <taxon>Eukaryota</taxon>
        <taxon>Metazoa</taxon>
        <taxon>Ecdysozoa</taxon>
        <taxon>Arthropoda</taxon>
        <taxon>Chelicerata</taxon>
        <taxon>Arachnida</taxon>
        <taxon>Araneae</taxon>
        <taxon>Araneomorphae</taxon>
        <taxon>Entelegynae</taxon>
        <taxon>Araneoidea</taxon>
        <taxon>Nephilidae</taxon>
        <taxon>Nephila</taxon>
    </lineage>
</organism>
<evidence type="ECO:0000313" key="1">
    <source>
        <dbReference type="EMBL" id="GFS59185.1"/>
    </source>
</evidence>
<gene>
    <name evidence="1" type="ORF">NPIL_532711</name>
</gene>
<feature type="non-terminal residue" evidence="1">
    <location>
        <position position="1"/>
    </location>
</feature>
<accession>A0A8X6KM66</accession>
<dbReference type="EMBL" id="BMAW01047105">
    <property type="protein sequence ID" value="GFS59185.1"/>
    <property type="molecule type" value="Genomic_DNA"/>
</dbReference>
<reference evidence="1" key="1">
    <citation type="submission" date="2020-08" db="EMBL/GenBank/DDBJ databases">
        <title>Multicomponent nature underlies the extraordinary mechanical properties of spider dragline silk.</title>
        <authorList>
            <person name="Kono N."/>
            <person name="Nakamura H."/>
            <person name="Mori M."/>
            <person name="Yoshida Y."/>
            <person name="Ohtoshi R."/>
            <person name="Malay A.D."/>
            <person name="Moran D.A.P."/>
            <person name="Tomita M."/>
            <person name="Numata K."/>
            <person name="Arakawa K."/>
        </authorList>
    </citation>
    <scope>NUCLEOTIDE SEQUENCE</scope>
</reference>
<proteinExistence type="predicted"/>
<name>A0A8X6KM66_NEPPI</name>
<sequence>TILVYLLVKIAKVQIGRHSSGKIDPVVLLPMQLGGGVKGQKGYQSWMAMLR</sequence>
<dbReference type="AlphaFoldDB" id="A0A8X6KM66"/>
<keyword evidence="2" id="KW-1185">Reference proteome</keyword>
<protein>
    <submittedName>
        <fullName evidence="1">Uncharacterized protein</fullName>
    </submittedName>
</protein>
<evidence type="ECO:0000313" key="2">
    <source>
        <dbReference type="Proteomes" id="UP000887013"/>
    </source>
</evidence>
<dbReference type="Proteomes" id="UP000887013">
    <property type="component" value="Unassembled WGS sequence"/>
</dbReference>
<comment type="caution">
    <text evidence="1">The sequence shown here is derived from an EMBL/GenBank/DDBJ whole genome shotgun (WGS) entry which is preliminary data.</text>
</comment>